<feature type="binding site" evidence="6">
    <location>
        <position position="339"/>
    </location>
    <ligand>
        <name>NAD(+)</name>
        <dbReference type="ChEBI" id="CHEBI:57540"/>
    </ligand>
</feature>
<dbReference type="SMART" id="SM00997">
    <property type="entry name" value="AdoHcyase_NAD"/>
    <property type="match status" value="1"/>
</dbReference>
<dbReference type="InterPro" id="IPR036291">
    <property type="entry name" value="NAD(P)-bd_dom_sf"/>
</dbReference>
<feature type="domain" description="S-adenosyl-L-homocysteine hydrolase NAD binding" evidence="9">
    <location>
        <begin position="184"/>
        <end position="345"/>
    </location>
</feature>
<dbReference type="NCBIfam" id="NF004005">
    <property type="entry name" value="PRK05476.2-3"/>
    <property type="match status" value="1"/>
</dbReference>
<dbReference type="GO" id="GO:0006730">
    <property type="term" value="P:one-carbon metabolic process"/>
    <property type="evidence" value="ECO:0007669"/>
    <property type="project" value="UniProtKB-UniRule"/>
</dbReference>
<protein>
    <recommendedName>
        <fullName evidence="5 7">Adenosylhomocysteinase</fullName>
        <ecNumber evidence="5 7">3.13.2.1</ecNumber>
    </recommendedName>
</protein>
<evidence type="ECO:0000313" key="10">
    <source>
        <dbReference type="EMBL" id="MST55266.1"/>
    </source>
</evidence>
<dbReference type="Pfam" id="PF00670">
    <property type="entry name" value="AdoHcyase_NAD"/>
    <property type="match status" value="1"/>
</dbReference>
<evidence type="ECO:0000256" key="4">
    <source>
        <dbReference type="ARBA" id="ARBA00023027"/>
    </source>
</evidence>
<dbReference type="Gene3D" id="3.40.50.1480">
    <property type="entry name" value="Adenosylhomocysteinase-like"/>
    <property type="match status" value="1"/>
</dbReference>
<evidence type="ECO:0000256" key="3">
    <source>
        <dbReference type="ARBA" id="ARBA00022801"/>
    </source>
</evidence>
<dbReference type="Pfam" id="PF05221">
    <property type="entry name" value="AdoHcyase"/>
    <property type="match status" value="2"/>
</dbReference>
<comment type="cofactor">
    <cofactor evidence="6 7">
        <name>NAD(+)</name>
        <dbReference type="ChEBI" id="CHEBI:57540"/>
    </cofactor>
    <text evidence="6 7">Binds 1 NAD(+) per subunit.</text>
</comment>
<feature type="binding site" evidence="6">
    <location>
        <position position="236"/>
    </location>
    <ligand>
        <name>NAD(+)</name>
        <dbReference type="ChEBI" id="CHEBI:57540"/>
    </ligand>
</feature>
<dbReference type="InterPro" id="IPR020082">
    <property type="entry name" value="S-Ado-L-homoCys_hydrolase_CS"/>
</dbReference>
<organism evidence="10 11">
    <name type="scientific">Pyramidobacter porci</name>
    <dbReference type="NCBI Taxonomy" id="2605789"/>
    <lineage>
        <taxon>Bacteria</taxon>
        <taxon>Thermotogati</taxon>
        <taxon>Synergistota</taxon>
        <taxon>Synergistia</taxon>
        <taxon>Synergistales</taxon>
        <taxon>Dethiosulfovibrionaceae</taxon>
        <taxon>Pyramidobacter</taxon>
    </lineage>
</organism>
<evidence type="ECO:0000256" key="5">
    <source>
        <dbReference type="NCBIfam" id="TIGR00936"/>
    </source>
</evidence>
<keyword evidence="2 7" id="KW-0554">One-carbon metabolism</keyword>
<comment type="pathway">
    <text evidence="7">Amino-acid biosynthesis; L-homocysteine biosynthesis; L-homocysteine from S-adenosyl-L-homocysteine: step 1/1.</text>
</comment>
<dbReference type="PANTHER" id="PTHR23420">
    <property type="entry name" value="ADENOSYLHOMOCYSTEINASE"/>
    <property type="match status" value="1"/>
</dbReference>
<comment type="catalytic activity">
    <reaction evidence="7">
        <text>S-adenosyl-L-homocysteine + H2O = L-homocysteine + adenosine</text>
        <dbReference type="Rhea" id="RHEA:21708"/>
        <dbReference type="ChEBI" id="CHEBI:15377"/>
        <dbReference type="ChEBI" id="CHEBI:16335"/>
        <dbReference type="ChEBI" id="CHEBI:57856"/>
        <dbReference type="ChEBI" id="CHEBI:58199"/>
        <dbReference type="EC" id="3.13.2.1"/>
    </reaction>
</comment>
<name>A0A6L5YAF4_9BACT</name>
<dbReference type="EMBL" id="VUNH01000003">
    <property type="protein sequence ID" value="MST55266.1"/>
    <property type="molecule type" value="Genomic_DNA"/>
</dbReference>
<dbReference type="PIRSF" id="PIRSF001109">
    <property type="entry name" value="Ad_hcy_hydrolase"/>
    <property type="match status" value="1"/>
</dbReference>
<evidence type="ECO:0000256" key="8">
    <source>
        <dbReference type="RuleBase" id="RU004166"/>
    </source>
</evidence>
<evidence type="ECO:0000256" key="2">
    <source>
        <dbReference type="ARBA" id="ARBA00022563"/>
    </source>
</evidence>
<dbReference type="Gene3D" id="3.40.50.720">
    <property type="entry name" value="NAD(P)-binding Rossmann-like Domain"/>
    <property type="match status" value="1"/>
</dbReference>
<keyword evidence="3 7" id="KW-0378">Hydrolase</keyword>
<comment type="similarity">
    <text evidence="1 8">Belongs to the adenosylhomocysteinase family.</text>
</comment>
<dbReference type="UniPathway" id="UPA00314">
    <property type="reaction ID" value="UER00076"/>
</dbReference>
<accession>A0A6L5YAF4</accession>
<dbReference type="InterPro" id="IPR000043">
    <property type="entry name" value="Adenosylhomocysteinase-like"/>
</dbReference>
<dbReference type="InterPro" id="IPR042172">
    <property type="entry name" value="Adenosylhomocyst_ase-like_sf"/>
</dbReference>
<dbReference type="SMART" id="SM00996">
    <property type="entry name" value="AdoHcyase"/>
    <property type="match status" value="1"/>
</dbReference>
<dbReference type="EC" id="3.13.2.1" evidence="5 7"/>
<reference evidence="10 11" key="1">
    <citation type="submission" date="2019-08" db="EMBL/GenBank/DDBJ databases">
        <title>In-depth cultivation of the pig gut microbiome towards novel bacterial diversity and tailored functional studies.</title>
        <authorList>
            <person name="Wylensek D."/>
            <person name="Hitch T.C.A."/>
            <person name="Clavel T."/>
        </authorList>
    </citation>
    <scope>NUCLEOTIDE SEQUENCE [LARGE SCALE GENOMIC DNA]</scope>
    <source>
        <strain evidence="10 11">SM-530-WT-4B</strain>
    </source>
</reference>
<dbReference type="AlphaFoldDB" id="A0A6L5YAF4"/>
<evidence type="ECO:0000256" key="7">
    <source>
        <dbReference type="RuleBase" id="RU000548"/>
    </source>
</evidence>
<dbReference type="Proteomes" id="UP000473699">
    <property type="component" value="Unassembled WGS sequence"/>
</dbReference>
<dbReference type="PROSITE" id="PS00739">
    <property type="entry name" value="ADOHCYASE_2"/>
    <property type="match status" value="1"/>
</dbReference>
<dbReference type="RefSeq" id="WP_154528414.1">
    <property type="nucleotide sequence ID" value="NZ_VUNH01000003.1"/>
</dbReference>
<feature type="binding site" evidence="6">
    <location>
        <begin position="292"/>
        <end position="294"/>
    </location>
    <ligand>
        <name>NAD(+)</name>
        <dbReference type="ChEBI" id="CHEBI:57540"/>
    </ligand>
</feature>
<dbReference type="SUPFAM" id="SSF51735">
    <property type="entry name" value="NAD(P)-binding Rossmann-fold domains"/>
    <property type="match status" value="1"/>
</dbReference>
<evidence type="ECO:0000259" key="9">
    <source>
        <dbReference type="SMART" id="SM00997"/>
    </source>
</evidence>
<dbReference type="GO" id="GO:0004013">
    <property type="term" value="F:adenosylhomocysteinase activity"/>
    <property type="evidence" value="ECO:0007669"/>
    <property type="project" value="UniProtKB-UniRule"/>
</dbReference>
<dbReference type="InterPro" id="IPR015878">
    <property type="entry name" value="Ado_hCys_hydrolase_NAD-bd"/>
</dbReference>
<comment type="caution">
    <text evidence="10">The sequence shown here is derived from an EMBL/GenBank/DDBJ whole genome shotgun (WGS) entry which is preliminary data.</text>
</comment>
<dbReference type="PANTHER" id="PTHR23420:SF0">
    <property type="entry name" value="ADENOSYLHOMOCYSTEINASE"/>
    <property type="match status" value="1"/>
</dbReference>
<sequence length="416" mass="45298">MDYKIADLSLAPGGHAKMDWAWRSMPVLNALKARYAASQPLKGVKLAACLHLEAKTACLLRTFKDLGAEVRAAGSNPLSTQDDVCAALVDAGVSVFSRHAMSGEEYHCYLRDTLAFGPSVITDDGADLVATLLSDMKDLIPAVKGASEETTSGVKRLKAMERQGILPFPVISVNDAHSKYLFDNRYGTGQSVWDGFMRTTNILVAGKTVVIAGYGWCGRGAAMRARALGARVIVTELDPHRAFEAVMDGNELMTMAQAAPLGDIFLTFTGNTHVIRAEHFQLMKDNAIMGNAGHFDVEINKRELAALAVKHELARTNIETFTMPDGRRLNLLGEGRLVNLACGDGHPIEIMDLSFALQLESAIYVNEHGRALKAGLMDVPEEIDAAVMETKLASMGLSLERLTEEQRAYMADWRED</sequence>
<dbReference type="SUPFAM" id="SSF52283">
    <property type="entry name" value="Formate/glycerate dehydrogenase catalytic domain-like"/>
    <property type="match status" value="1"/>
</dbReference>
<dbReference type="GO" id="GO:0005829">
    <property type="term" value="C:cytosol"/>
    <property type="evidence" value="ECO:0007669"/>
    <property type="project" value="TreeGrafter"/>
</dbReference>
<keyword evidence="4 6" id="KW-0520">NAD</keyword>
<evidence type="ECO:0000256" key="1">
    <source>
        <dbReference type="ARBA" id="ARBA00007122"/>
    </source>
</evidence>
<gene>
    <name evidence="10" type="ORF">FYJ74_04335</name>
</gene>
<keyword evidence="11" id="KW-1185">Reference proteome</keyword>
<dbReference type="GO" id="GO:0033353">
    <property type="term" value="P:S-adenosylmethionine cycle"/>
    <property type="evidence" value="ECO:0007669"/>
    <property type="project" value="TreeGrafter"/>
</dbReference>
<dbReference type="CDD" id="cd00401">
    <property type="entry name" value="SAHH"/>
    <property type="match status" value="1"/>
</dbReference>
<feature type="binding site" evidence="6">
    <location>
        <begin position="215"/>
        <end position="220"/>
    </location>
    <ligand>
        <name>NAD(+)</name>
        <dbReference type="ChEBI" id="CHEBI:57540"/>
    </ligand>
</feature>
<proteinExistence type="inferred from homology"/>
<evidence type="ECO:0000256" key="6">
    <source>
        <dbReference type="PIRSR" id="PIRSR001109-2"/>
    </source>
</evidence>
<evidence type="ECO:0000313" key="11">
    <source>
        <dbReference type="Proteomes" id="UP000473699"/>
    </source>
</evidence>
<dbReference type="NCBIfam" id="TIGR00936">
    <property type="entry name" value="ahcY"/>
    <property type="match status" value="1"/>
</dbReference>
<feature type="binding site" evidence="6">
    <location>
        <position position="346"/>
    </location>
    <ligand>
        <name>NAD(+)</name>
        <dbReference type="ChEBI" id="CHEBI:57540"/>
    </ligand>
</feature>
<dbReference type="FunFam" id="3.40.50.720:FF:000004">
    <property type="entry name" value="Adenosylhomocysteinase"/>
    <property type="match status" value="1"/>
</dbReference>